<dbReference type="Pfam" id="PF05135">
    <property type="entry name" value="Phage_connect_1"/>
    <property type="match status" value="1"/>
</dbReference>
<evidence type="ECO:0000313" key="1">
    <source>
        <dbReference type="EMBL" id="DAD95614.1"/>
    </source>
</evidence>
<accession>A0A8S5NLK2</accession>
<sequence length="106" mass="11706">MSDVVGAVDLETAKKQLRVEYTEDDALITAYIAAATAQCEQICGREIVKRTDSNALCESVDTVPAAVKTWVLLTVTDLYEKRGASESPVATGRRFYDHLLDGYRTF</sequence>
<dbReference type="InterPro" id="IPR006450">
    <property type="entry name" value="Phage_HK97_gp6-like"/>
</dbReference>
<organism evidence="1">
    <name type="scientific">Siphoviridae sp. ctQU013</name>
    <dbReference type="NCBI Taxonomy" id="2826329"/>
    <lineage>
        <taxon>Viruses</taxon>
        <taxon>Duplodnaviria</taxon>
        <taxon>Heunggongvirae</taxon>
        <taxon>Uroviricota</taxon>
        <taxon>Caudoviricetes</taxon>
    </lineage>
</organism>
<name>A0A8S5NLK2_9CAUD</name>
<dbReference type="EMBL" id="BK015198">
    <property type="protein sequence ID" value="DAD95614.1"/>
    <property type="molecule type" value="Genomic_DNA"/>
</dbReference>
<proteinExistence type="predicted"/>
<dbReference type="InterPro" id="IPR021146">
    <property type="entry name" value="Phage_gp6-like_head-tail"/>
</dbReference>
<dbReference type="CDD" id="cd08054">
    <property type="entry name" value="gp6"/>
    <property type="match status" value="1"/>
</dbReference>
<reference evidence="1" key="1">
    <citation type="journal article" date="2021" name="Proc. Natl. Acad. Sci. U.S.A.">
        <title>A Catalog of Tens of Thousands of Viruses from Human Metagenomes Reveals Hidden Associations with Chronic Diseases.</title>
        <authorList>
            <person name="Tisza M.J."/>
            <person name="Buck C.B."/>
        </authorList>
    </citation>
    <scope>NUCLEOTIDE SEQUENCE</scope>
    <source>
        <strain evidence="1">CtQU013</strain>
    </source>
</reference>
<dbReference type="Gene3D" id="1.10.3230.30">
    <property type="entry name" value="Phage gp6-like head-tail connector protein"/>
    <property type="match status" value="1"/>
</dbReference>
<dbReference type="NCBIfam" id="TIGR01560">
    <property type="entry name" value="put_DNA_pack"/>
    <property type="match status" value="1"/>
</dbReference>
<protein>
    <submittedName>
        <fullName evidence="1">Head Tail Connector Protein</fullName>
    </submittedName>
</protein>